<dbReference type="AlphaFoldDB" id="A0A133Y7U1"/>
<comment type="caution">
    <text evidence="5">The sequence shown here is derived from an EMBL/GenBank/DDBJ whole genome shotgun (WGS) entry which is preliminary data.</text>
</comment>
<protein>
    <recommendedName>
        <fullName evidence="4">Type I restriction modification DNA specificity domain-containing protein</fullName>
    </recommendedName>
</protein>
<dbReference type="CDD" id="cd16961">
    <property type="entry name" value="RMtype1_S_TRD-CR_like"/>
    <property type="match status" value="1"/>
</dbReference>
<evidence type="ECO:0000256" key="1">
    <source>
        <dbReference type="ARBA" id="ARBA00010923"/>
    </source>
</evidence>
<keyword evidence="3" id="KW-0238">DNA-binding</keyword>
<name>A0A133Y7U1_9FIRM</name>
<accession>A0A133Y7U1</accession>
<dbReference type="SUPFAM" id="SSF116734">
    <property type="entry name" value="DNA methylase specificity domain"/>
    <property type="match status" value="2"/>
</dbReference>
<reference evidence="6" key="1">
    <citation type="submission" date="2016-01" db="EMBL/GenBank/DDBJ databases">
        <authorList>
            <person name="Mitreva M."/>
            <person name="Pepin K.H."/>
            <person name="Mihindukulasuriya K.A."/>
            <person name="Fulton R."/>
            <person name="Fronick C."/>
            <person name="O'Laughlin M."/>
            <person name="Miner T."/>
            <person name="Herter B."/>
            <person name="Rosa B.A."/>
            <person name="Cordes M."/>
            <person name="Tomlinson C."/>
            <person name="Wollam A."/>
            <person name="Palsikar V.B."/>
            <person name="Mardis E.R."/>
            <person name="Wilson R.K."/>
        </authorList>
    </citation>
    <scope>NUCLEOTIDE SEQUENCE [LARGE SCALE GENOMIC DNA]</scope>
    <source>
        <strain evidence="6">KA00274</strain>
    </source>
</reference>
<organism evidence="5 6">
    <name type="scientific">Amygdalobacter nucleatus</name>
    <dbReference type="NCBI Taxonomy" id="3029274"/>
    <lineage>
        <taxon>Bacteria</taxon>
        <taxon>Bacillati</taxon>
        <taxon>Bacillota</taxon>
        <taxon>Clostridia</taxon>
        <taxon>Eubacteriales</taxon>
        <taxon>Oscillospiraceae</taxon>
        <taxon>Amygdalobacter</taxon>
    </lineage>
</organism>
<evidence type="ECO:0000313" key="5">
    <source>
        <dbReference type="EMBL" id="KXB39220.1"/>
    </source>
</evidence>
<dbReference type="RefSeq" id="WP_066714824.1">
    <property type="nucleotide sequence ID" value="NZ_JARFNM010000001.1"/>
</dbReference>
<dbReference type="Gene3D" id="3.90.220.20">
    <property type="entry name" value="DNA methylase specificity domains"/>
    <property type="match status" value="2"/>
</dbReference>
<dbReference type="PANTHER" id="PTHR30408:SF12">
    <property type="entry name" value="TYPE I RESTRICTION ENZYME MJAVIII SPECIFICITY SUBUNIT"/>
    <property type="match status" value="1"/>
</dbReference>
<evidence type="ECO:0000259" key="4">
    <source>
        <dbReference type="Pfam" id="PF01420"/>
    </source>
</evidence>
<dbReference type="InterPro" id="IPR044946">
    <property type="entry name" value="Restrct_endonuc_typeI_TRD_sf"/>
</dbReference>
<dbReference type="InterPro" id="IPR052021">
    <property type="entry name" value="Type-I_RS_S_subunit"/>
</dbReference>
<dbReference type="Proteomes" id="UP000070080">
    <property type="component" value="Unassembled WGS sequence"/>
</dbReference>
<evidence type="ECO:0000256" key="3">
    <source>
        <dbReference type="ARBA" id="ARBA00023125"/>
    </source>
</evidence>
<dbReference type="GO" id="GO:0009307">
    <property type="term" value="P:DNA restriction-modification system"/>
    <property type="evidence" value="ECO:0007669"/>
    <property type="project" value="UniProtKB-KW"/>
</dbReference>
<dbReference type="Pfam" id="PF01420">
    <property type="entry name" value="Methylase_S"/>
    <property type="match status" value="1"/>
</dbReference>
<evidence type="ECO:0000313" key="6">
    <source>
        <dbReference type="Proteomes" id="UP000070080"/>
    </source>
</evidence>
<feature type="domain" description="Type I restriction modification DNA specificity" evidence="4">
    <location>
        <begin position="290"/>
        <end position="361"/>
    </location>
</feature>
<proteinExistence type="inferred from homology"/>
<dbReference type="InterPro" id="IPR000055">
    <property type="entry name" value="Restrct_endonuc_typeI_TRD"/>
</dbReference>
<keyword evidence="2" id="KW-0680">Restriction system</keyword>
<gene>
    <name evidence="5" type="ORF">HMPREF1872_01252</name>
</gene>
<dbReference type="STRING" id="1497955.HMPREF1872_01252"/>
<dbReference type="PANTHER" id="PTHR30408">
    <property type="entry name" value="TYPE-1 RESTRICTION ENZYME ECOKI SPECIFICITY PROTEIN"/>
    <property type="match status" value="1"/>
</dbReference>
<keyword evidence="6" id="KW-1185">Reference proteome</keyword>
<sequence>MGLSNCILGTFLELCSNKNIDLAFSIANVQGVNNQKQMMSTKADLNDRDLSKFQIVYPGDFVFNHRTSRNGSKFSIAYNDREQPVICTEDYVVFRIRDDYKKILNPRWLYMFFNRPEFDRFVITNSWGSSTEFYNWEDIQAIQLSLPDIKIQNKFVNVYNAMVANQKAYERGLEDLKLTCDAYIEDLRRKMPCEKIGKYIQEYSHKNELGLTVTSVRGIATSKEFIATKANMNGVSVDNYKEVEPNMIAFISDTSRRADKLSLAINESKETYLVSPIATVMYTDRKRLLPNYLNLFFCRKEFDRYARFHSWGSARENFSFEDMQNVRIPIPSLPMQQSIVDIYTAYKQRRSINEKLKTQVKAICPILIKGSIEEGRNTKEA</sequence>
<dbReference type="PATRIC" id="fig|1497955.3.peg.1218"/>
<comment type="similarity">
    <text evidence="1">Belongs to the type-I restriction system S methylase family.</text>
</comment>
<evidence type="ECO:0000256" key="2">
    <source>
        <dbReference type="ARBA" id="ARBA00022747"/>
    </source>
</evidence>
<dbReference type="EMBL" id="LSCV01000042">
    <property type="protein sequence ID" value="KXB39220.1"/>
    <property type="molecule type" value="Genomic_DNA"/>
</dbReference>
<dbReference type="GO" id="GO:0003677">
    <property type="term" value="F:DNA binding"/>
    <property type="evidence" value="ECO:0007669"/>
    <property type="project" value="UniProtKB-KW"/>
</dbReference>
<dbReference type="OrthoDB" id="9795776at2"/>